<evidence type="ECO:0000256" key="5">
    <source>
        <dbReference type="PIRSR" id="PIRSR601019-1"/>
    </source>
</evidence>
<feature type="binding site" evidence="6">
    <location>
        <position position="180"/>
    </location>
    <ligand>
        <name>Mg(2+)</name>
        <dbReference type="ChEBI" id="CHEBI:18420"/>
    </ligand>
</feature>
<organism evidence="8 9">
    <name type="scientific">Anaeramoeba flamelloides</name>
    <dbReference type="NCBI Taxonomy" id="1746091"/>
    <lineage>
        <taxon>Eukaryota</taxon>
        <taxon>Metamonada</taxon>
        <taxon>Anaeramoebidae</taxon>
        <taxon>Anaeramoeba</taxon>
    </lineage>
</organism>
<dbReference type="Proteomes" id="UP001146793">
    <property type="component" value="Unassembled WGS sequence"/>
</dbReference>
<evidence type="ECO:0000256" key="3">
    <source>
        <dbReference type="ARBA" id="ARBA00023134"/>
    </source>
</evidence>
<evidence type="ECO:0000313" key="8">
    <source>
        <dbReference type="EMBL" id="KAJ3439623.1"/>
    </source>
</evidence>
<comment type="caution">
    <text evidence="8">The sequence shown here is derived from an EMBL/GenBank/DDBJ whole genome shotgun (WGS) entry which is preliminary data.</text>
</comment>
<gene>
    <name evidence="8" type="ORF">M0812_15657</name>
</gene>
<dbReference type="FunFam" id="3.40.50.300:FF:000692">
    <property type="entry name" value="Guanine nucleotide-binding protein subunit alpha"/>
    <property type="match status" value="1"/>
</dbReference>
<dbReference type="EMBL" id="JANTQA010000032">
    <property type="protein sequence ID" value="KAJ3439623.1"/>
    <property type="molecule type" value="Genomic_DNA"/>
</dbReference>
<name>A0AAV7ZH86_9EUKA</name>
<protein>
    <submittedName>
        <fullName evidence="8">Guanine nucleotide-binding protein g(O) subunit alpha</fullName>
    </submittedName>
</protein>
<feature type="binding site" evidence="6">
    <location>
        <position position="48"/>
    </location>
    <ligand>
        <name>Mg(2+)</name>
        <dbReference type="ChEBI" id="CHEBI:18420"/>
    </ligand>
</feature>
<dbReference type="Gene3D" id="1.10.400.10">
    <property type="entry name" value="GI Alpha 1, domain 2-like"/>
    <property type="match status" value="1"/>
</dbReference>
<dbReference type="PANTHER" id="PTHR10218">
    <property type="entry name" value="GTP-BINDING PROTEIN ALPHA SUBUNIT"/>
    <property type="match status" value="1"/>
</dbReference>
<dbReference type="PRINTS" id="PR00318">
    <property type="entry name" value="GPROTEINA"/>
</dbReference>
<dbReference type="InterPro" id="IPR001019">
    <property type="entry name" value="Gprotein_alpha_su"/>
</dbReference>
<dbReference type="GO" id="GO:0005737">
    <property type="term" value="C:cytoplasm"/>
    <property type="evidence" value="ECO:0007669"/>
    <property type="project" value="TreeGrafter"/>
</dbReference>
<dbReference type="SUPFAM" id="SSF47895">
    <property type="entry name" value="Transducin (alpha subunit), insertion domain"/>
    <property type="match status" value="1"/>
</dbReference>
<feature type="binding site" evidence="5">
    <location>
        <begin position="44"/>
        <end position="49"/>
    </location>
    <ligand>
        <name>GTP</name>
        <dbReference type="ChEBI" id="CHEBI:37565"/>
    </ligand>
</feature>
<dbReference type="SMART" id="SM00275">
    <property type="entry name" value="G_alpha"/>
    <property type="match status" value="1"/>
</dbReference>
<proteinExistence type="predicted"/>
<dbReference type="AlphaFoldDB" id="A0AAV7ZH86"/>
<feature type="binding site" evidence="5">
    <location>
        <begin position="268"/>
        <end position="271"/>
    </location>
    <ligand>
        <name>GTP</name>
        <dbReference type="ChEBI" id="CHEBI:37565"/>
    </ligand>
</feature>
<evidence type="ECO:0000256" key="4">
    <source>
        <dbReference type="ARBA" id="ARBA00023224"/>
    </source>
</evidence>
<evidence type="ECO:0000256" key="6">
    <source>
        <dbReference type="PIRSR" id="PIRSR601019-2"/>
    </source>
</evidence>
<keyword evidence="2 5" id="KW-0547">Nucleotide-binding</keyword>
<dbReference type="GO" id="GO:0046872">
    <property type="term" value="F:metal ion binding"/>
    <property type="evidence" value="ECO:0007669"/>
    <property type="project" value="UniProtKB-KW"/>
</dbReference>
<evidence type="ECO:0000256" key="2">
    <source>
        <dbReference type="ARBA" id="ARBA00022741"/>
    </source>
</evidence>
<evidence type="ECO:0000256" key="7">
    <source>
        <dbReference type="SAM" id="Coils"/>
    </source>
</evidence>
<dbReference type="GO" id="GO:0003924">
    <property type="term" value="F:GTPase activity"/>
    <property type="evidence" value="ECO:0007669"/>
    <property type="project" value="InterPro"/>
</dbReference>
<feature type="binding site" evidence="5">
    <location>
        <begin position="199"/>
        <end position="203"/>
    </location>
    <ligand>
        <name>GTP</name>
        <dbReference type="ChEBI" id="CHEBI:37565"/>
    </ligand>
</feature>
<reference evidence="8" key="1">
    <citation type="submission" date="2022-08" db="EMBL/GenBank/DDBJ databases">
        <title>Novel sulphate-reducing endosymbionts in the free-living metamonad Anaeramoeba.</title>
        <authorList>
            <person name="Jerlstrom-Hultqvist J."/>
            <person name="Cepicka I."/>
            <person name="Gallot-Lavallee L."/>
            <person name="Salas-Leiva D."/>
            <person name="Curtis B.A."/>
            <person name="Zahonova K."/>
            <person name="Pipaliya S."/>
            <person name="Dacks J."/>
            <person name="Roger A.J."/>
        </authorList>
    </citation>
    <scope>NUCLEOTIDE SEQUENCE</scope>
    <source>
        <strain evidence="8">Busselton2</strain>
    </source>
</reference>
<dbReference type="PANTHER" id="PTHR10218:SF302">
    <property type="entry name" value="GUANINE NUCLEOTIDE-BINDING PROTEIN ALPHA-5 SUBUNIT"/>
    <property type="match status" value="1"/>
</dbReference>
<dbReference type="Gene3D" id="3.40.50.300">
    <property type="entry name" value="P-loop containing nucleotide triphosphate hydrolases"/>
    <property type="match status" value="1"/>
</dbReference>
<keyword evidence="3 5" id="KW-0342">GTP-binding</keyword>
<dbReference type="GO" id="GO:0007188">
    <property type="term" value="P:adenylate cyclase-modulating G protein-coupled receptor signaling pathway"/>
    <property type="evidence" value="ECO:0007669"/>
    <property type="project" value="TreeGrafter"/>
</dbReference>
<dbReference type="GO" id="GO:0005525">
    <property type="term" value="F:GTP binding"/>
    <property type="evidence" value="ECO:0007669"/>
    <property type="project" value="UniProtKB-KW"/>
</dbReference>
<evidence type="ECO:0000313" key="9">
    <source>
        <dbReference type="Proteomes" id="UP001146793"/>
    </source>
</evidence>
<dbReference type="InterPro" id="IPR011025">
    <property type="entry name" value="GproteinA_insert"/>
</dbReference>
<keyword evidence="1 6" id="KW-0479">Metal-binding</keyword>
<keyword evidence="7" id="KW-0175">Coiled coil</keyword>
<feature type="binding site" evidence="5">
    <location>
        <begin position="174"/>
        <end position="180"/>
    </location>
    <ligand>
        <name>GTP</name>
        <dbReference type="ChEBI" id="CHEBI:37565"/>
    </ligand>
</feature>
<dbReference type="GO" id="GO:0001664">
    <property type="term" value="F:G protein-coupled receptor binding"/>
    <property type="evidence" value="ECO:0007669"/>
    <property type="project" value="TreeGrafter"/>
</dbReference>
<dbReference type="Pfam" id="PF00503">
    <property type="entry name" value="G-alpha"/>
    <property type="match status" value="1"/>
</dbReference>
<keyword evidence="4" id="KW-0807">Transducer</keyword>
<accession>A0AAV7ZH86</accession>
<dbReference type="PROSITE" id="PS51882">
    <property type="entry name" value="G_ALPHA"/>
    <property type="match status" value="1"/>
</dbReference>
<keyword evidence="6" id="KW-0460">Magnesium</keyword>
<dbReference type="InterPro" id="IPR027417">
    <property type="entry name" value="P-loop_NTPase"/>
</dbReference>
<dbReference type="SUPFAM" id="SSF52540">
    <property type="entry name" value="P-loop containing nucleoside triphosphate hydrolases"/>
    <property type="match status" value="1"/>
</dbReference>
<dbReference type="GO" id="GO:0005834">
    <property type="term" value="C:heterotrimeric G-protein complex"/>
    <property type="evidence" value="ECO:0007669"/>
    <property type="project" value="TreeGrafter"/>
</dbReference>
<feature type="coiled-coil region" evidence="7">
    <location>
        <begin position="3"/>
        <end position="37"/>
    </location>
</feature>
<sequence length="353" mass="41376">MGNKKNKAKKKRLEERNQVLEQEIEKEKEDLEKTVKLLLLGTGESGKSTFIKQIRLIFKSGFDEKTRELYKHTIQLNLVKDTKSLVTGMNTLDIDFEPENMSIAREFFNTEAKHCTHETTELKEMIKTLWEDKGFKDCFEKRSTLQVPDTHYYYLDNIDRITQEDYKPTDQDILYCRIPTSGVTVVDFEVEKKLWTIVDVGGQRSERRKWIHQFDDVTVLGYVVALSEYDQKLFEDEGINRMKESMGLFESTANNEFFETLDCIILFNKIDLFEKKLKKVSLKKWFPGYTGEDDDSESAKEFISSEFIELGKNNKRSIHHFYTCGTDTENIKTVIQSMQKIILQVHQNTNSNL</sequence>
<dbReference type="CDD" id="cd00066">
    <property type="entry name" value="G-alpha"/>
    <property type="match status" value="1"/>
</dbReference>
<evidence type="ECO:0000256" key="1">
    <source>
        <dbReference type="ARBA" id="ARBA00022723"/>
    </source>
</evidence>
<dbReference type="GO" id="GO:0031683">
    <property type="term" value="F:G-protein beta/gamma-subunit complex binding"/>
    <property type="evidence" value="ECO:0007669"/>
    <property type="project" value="InterPro"/>
</dbReference>